<dbReference type="EC" id="3.4.11.2" evidence="4"/>
<dbReference type="SUPFAM" id="SSF55486">
    <property type="entry name" value="Metalloproteases ('zincins'), catalytic domain"/>
    <property type="match status" value="1"/>
</dbReference>
<evidence type="ECO:0000256" key="1">
    <source>
        <dbReference type="ARBA" id="ARBA00000098"/>
    </source>
</evidence>
<dbReference type="PROSITE" id="PS51257">
    <property type="entry name" value="PROKAR_LIPOPROTEIN"/>
    <property type="match status" value="1"/>
</dbReference>
<feature type="domain" description="Peptidase M1 membrane alanine aminopeptidase" evidence="12">
    <location>
        <begin position="249"/>
        <end position="460"/>
    </location>
</feature>
<dbReference type="Gene3D" id="1.10.390.10">
    <property type="entry name" value="Neutral Protease Domain 2"/>
    <property type="match status" value="1"/>
</dbReference>
<dbReference type="SUPFAM" id="SSF63737">
    <property type="entry name" value="Leukotriene A4 hydrolase N-terminal domain"/>
    <property type="match status" value="1"/>
</dbReference>
<keyword evidence="8" id="KW-0479">Metal-binding</keyword>
<dbReference type="InterPro" id="IPR027268">
    <property type="entry name" value="Peptidase_M4/M1_CTD_sf"/>
</dbReference>
<evidence type="ECO:0000256" key="6">
    <source>
        <dbReference type="ARBA" id="ARBA00022438"/>
    </source>
</evidence>
<dbReference type="InterPro" id="IPR001930">
    <property type="entry name" value="Peptidase_M1"/>
</dbReference>
<protein>
    <recommendedName>
        <fullName evidence="5">Aminopeptidase N</fullName>
        <ecNumber evidence="4">3.4.11.2</ecNumber>
    </recommendedName>
</protein>
<accession>A0ABY9XVR5</accession>
<keyword evidence="10" id="KW-0862">Zinc</keyword>
<comment type="similarity">
    <text evidence="3">Belongs to the peptidase M1 family.</text>
</comment>
<evidence type="ECO:0000313" key="14">
    <source>
        <dbReference type="EMBL" id="WNH09845.1"/>
    </source>
</evidence>
<dbReference type="Proteomes" id="UP001302806">
    <property type="component" value="Chromosome"/>
</dbReference>
<dbReference type="GO" id="GO:0004177">
    <property type="term" value="F:aminopeptidase activity"/>
    <property type="evidence" value="ECO:0007669"/>
    <property type="project" value="UniProtKB-KW"/>
</dbReference>
<dbReference type="InterPro" id="IPR042097">
    <property type="entry name" value="Aminopeptidase_N-like_N_sf"/>
</dbReference>
<proteinExistence type="inferred from homology"/>
<dbReference type="EMBL" id="CP134537">
    <property type="protein sequence ID" value="WNH09845.1"/>
    <property type="molecule type" value="Genomic_DNA"/>
</dbReference>
<dbReference type="PANTHER" id="PTHR11533">
    <property type="entry name" value="PROTEASE M1 ZINC METALLOPROTEASE"/>
    <property type="match status" value="1"/>
</dbReference>
<evidence type="ECO:0000256" key="7">
    <source>
        <dbReference type="ARBA" id="ARBA00022670"/>
    </source>
</evidence>
<dbReference type="Pfam" id="PF01433">
    <property type="entry name" value="Peptidase_M1"/>
    <property type="match status" value="1"/>
</dbReference>
<evidence type="ECO:0000256" key="2">
    <source>
        <dbReference type="ARBA" id="ARBA00001947"/>
    </source>
</evidence>
<dbReference type="InterPro" id="IPR014782">
    <property type="entry name" value="Peptidase_M1_dom"/>
</dbReference>
<evidence type="ECO:0000256" key="4">
    <source>
        <dbReference type="ARBA" id="ARBA00012564"/>
    </source>
</evidence>
<dbReference type="Gene3D" id="2.60.40.1730">
    <property type="entry name" value="tricorn interacting facor f3 domain"/>
    <property type="match status" value="1"/>
</dbReference>
<name>A0ABY9XVR5_9FLAO</name>
<dbReference type="Pfam" id="PF17900">
    <property type="entry name" value="Peptidase_M1_N"/>
    <property type="match status" value="1"/>
</dbReference>
<reference evidence="14 15" key="1">
    <citation type="submission" date="2023-09" db="EMBL/GenBank/DDBJ databases">
        <title>Thalassobella suaedae gen. nov., sp. nov., a marine bacterium of the family Flavobacteriaceae isolated from a halophyte Suaeda japonica.</title>
        <authorList>
            <person name="Lee S.Y."/>
            <person name="Hwang C.Y."/>
        </authorList>
    </citation>
    <scope>NUCLEOTIDE SEQUENCE [LARGE SCALE GENOMIC DNA]</scope>
    <source>
        <strain evidence="14 15">HL-DH14</strain>
    </source>
</reference>
<keyword evidence="11" id="KW-0482">Metalloprotease</keyword>
<evidence type="ECO:0000259" key="13">
    <source>
        <dbReference type="Pfam" id="PF17900"/>
    </source>
</evidence>
<keyword evidence="7" id="KW-0645">Protease</keyword>
<keyword evidence="6 14" id="KW-0031">Aminopeptidase</keyword>
<dbReference type="PANTHER" id="PTHR11533:SF174">
    <property type="entry name" value="PUROMYCIN-SENSITIVE AMINOPEPTIDASE-RELATED"/>
    <property type="match status" value="1"/>
</dbReference>
<evidence type="ECO:0000256" key="8">
    <source>
        <dbReference type="ARBA" id="ARBA00022723"/>
    </source>
</evidence>
<dbReference type="InterPro" id="IPR050344">
    <property type="entry name" value="Peptidase_M1_aminopeptidases"/>
</dbReference>
<dbReference type="RefSeq" id="WP_415866212.1">
    <property type="nucleotide sequence ID" value="NZ_CP134537.1"/>
</dbReference>
<evidence type="ECO:0000256" key="3">
    <source>
        <dbReference type="ARBA" id="ARBA00010136"/>
    </source>
</evidence>
<feature type="domain" description="Aminopeptidase N-like N-terminal" evidence="13">
    <location>
        <begin position="133"/>
        <end position="206"/>
    </location>
</feature>
<evidence type="ECO:0000256" key="9">
    <source>
        <dbReference type="ARBA" id="ARBA00022801"/>
    </source>
</evidence>
<dbReference type="PRINTS" id="PR00756">
    <property type="entry name" value="ALADIPTASE"/>
</dbReference>
<comment type="catalytic activity">
    <reaction evidence="1">
        <text>Release of an N-terminal amino acid, Xaa-|-Yaa- from a peptide, amide or arylamide. Xaa is preferably Ala, but may be most amino acids including Pro (slow action). When a terminal hydrophobic residue is followed by a prolyl residue, the two may be released as an intact Xaa-Pro dipeptide.</text>
        <dbReference type="EC" id="3.4.11.2"/>
    </reaction>
</comment>
<organism evidence="14 15">
    <name type="scientific">Thalassobellus suaedae</name>
    <dbReference type="NCBI Taxonomy" id="3074124"/>
    <lineage>
        <taxon>Bacteria</taxon>
        <taxon>Pseudomonadati</taxon>
        <taxon>Bacteroidota</taxon>
        <taxon>Flavobacteriia</taxon>
        <taxon>Flavobacteriales</taxon>
        <taxon>Flavobacteriaceae</taxon>
        <taxon>Thalassobellus</taxon>
    </lineage>
</organism>
<evidence type="ECO:0000256" key="11">
    <source>
        <dbReference type="ARBA" id="ARBA00023049"/>
    </source>
</evidence>
<dbReference type="InterPro" id="IPR045357">
    <property type="entry name" value="Aminopeptidase_N-like_N"/>
</dbReference>
<keyword evidence="9" id="KW-0378">Hydrolase</keyword>
<evidence type="ECO:0000259" key="12">
    <source>
        <dbReference type="Pfam" id="PF01433"/>
    </source>
</evidence>
<dbReference type="CDD" id="cd09602">
    <property type="entry name" value="M1_APN"/>
    <property type="match status" value="1"/>
</dbReference>
<evidence type="ECO:0000313" key="15">
    <source>
        <dbReference type="Proteomes" id="UP001302806"/>
    </source>
</evidence>
<evidence type="ECO:0000256" key="10">
    <source>
        <dbReference type="ARBA" id="ARBA00022833"/>
    </source>
</evidence>
<sequence>MRNLFFILFIALFSCKNTQKNESLLVSGISADLATYRKDQVSDIVYHLSFNIPSEKDKRISSKLELSLQINDLEQPLYLDFNEDKSLIKQVTVNGDFIEINHQKEHLIIAETYLKKGKNVVTVVFDAGETSLNRSDDYLYTLLVPDRASTLFPCFDQPDLKANYILDITAPKTWQVLCGAPLELKEDNHDYIRYLYKMSDKMSTYLFSFVAGVFNKTTQRPEDMEMTLLFRENDSVKINASVDDIFMLHQQSLDFLEDYTQYDFPFQKLDFVAIPEFQYGGMEHVGAVQYRESSLFLDETATQERLLNRAQLIAHETAHMWFGDLVTMKWFDDVWLKEVFANFMAGKIVNSSFPEIDHRLRFMQEHYPSAYNEDRTLGATPIRQKLGNLKNAGTLYGNIIYHKAPIMMRQLEIILGEAPFRNGMRQYVKKYANGNADWNDLVTILDNETSIDLKQWSEVWVNQSGRPIISDQIAYKDGKISNFDIYQSAEDGSANLWTQTFSLGLVYDDSIHIASINIKDKKTTLNNVIGMSKPRSIIYNYKGLGYGVFPMDLSNASIFEIKDDVARSYSYINLYESMLDNHLSVNSAFNELLKGINTEKDELIVDLISSEIRSVFWKYFTEEQREKMLGTLENILKERLSKNLQPDIKKTIFNLYRSIAFTNEGKDFLYEVWNKTKMIEGLRLNENDYTNLAVTLTIYNHEKSDEILKKALDDIVNSDRKKRFEFMLPSLSNKESDRDAFMISLSKPENREKESWVLSALSNIYHPLRQQSAKKHLRFCLDLLEEIQLTGDIFFPKSWLDATLGNYSSQEAYNVVQDFLTNNPNFNPVLKNKLLQSTDGLYRVRELRKP</sequence>
<gene>
    <name evidence="14" type="ORF">RHP51_03825</name>
</gene>
<evidence type="ECO:0000256" key="5">
    <source>
        <dbReference type="ARBA" id="ARBA00015611"/>
    </source>
</evidence>
<comment type="cofactor">
    <cofactor evidence="2">
        <name>Zn(2+)</name>
        <dbReference type="ChEBI" id="CHEBI:29105"/>
    </cofactor>
</comment>